<dbReference type="Proteomes" id="UP000681722">
    <property type="component" value="Unassembled WGS sequence"/>
</dbReference>
<keyword evidence="1" id="KW-0106">Calcium</keyword>
<dbReference type="PROSITE" id="PS00018">
    <property type="entry name" value="EF_HAND_1"/>
    <property type="match status" value="1"/>
</dbReference>
<evidence type="ECO:0000313" key="5">
    <source>
        <dbReference type="EMBL" id="CAF3548472.1"/>
    </source>
</evidence>
<comment type="caution">
    <text evidence="4">The sequence shown here is derived from an EMBL/GenBank/DDBJ whole genome shotgun (WGS) entry which is preliminary data.</text>
</comment>
<feature type="compositionally biased region" description="Polar residues" evidence="2">
    <location>
        <begin position="1"/>
        <end position="16"/>
    </location>
</feature>
<dbReference type="InterPro" id="IPR002048">
    <property type="entry name" value="EF_hand_dom"/>
</dbReference>
<dbReference type="OrthoDB" id="10007357at2759"/>
<dbReference type="GO" id="GO:0005509">
    <property type="term" value="F:calcium ion binding"/>
    <property type="evidence" value="ECO:0007669"/>
    <property type="project" value="InterPro"/>
</dbReference>
<feature type="region of interest" description="Disordered" evidence="2">
    <location>
        <begin position="1"/>
        <end position="22"/>
    </location>
</feature>
<evidence type="ECO:0000313" key="4">
    <source>
        <dbReference type="EMBL" id="CAF0766896.1"/>
    </source>
</evidence>
<proteinExistence type="predicted"/>
<dbReference type="Proteomes" id="UP000663829">
    <property type="component" value="Unassembled WGS sequence"/>
</dbReference>
<dbReference type="PROSITE" id="PS50222">
    <property type="entry name" value="EF_HAND_2"/>
    <property type="match status" value="1"/>
</dbReference>
<dbReference type="SUPFAM" id="SSF47473">
    <property type="entry name" value="EF-hand"/>
    <property type="match status" value="1"/>
</dbReference>
<reference evidence="4" key="1">
    <citation type="submission" date="2021-02" db="EMBL/GenBank/DDBJ databases">
        <authorList>
            <person name="Nowell W R."/>
        </authorList>
    </citation>
    <scope>NUCLEOTIDE SEQUENCE</scope>
</reference>
<evidence type="ECO:0000259" key="3">
    <source>
        <dbReference type="PROSITE" id="PS50222"/>
    </source>
</evidence>
<accession>A0A813QEX9</accession>
<name>A0A813QEX9_9BILA</name>
<dbReference type="InterPro" id="IPR011992">
    <property type="entry name" value="EF-hand-dom_pair"/>
</dbReference>
<dbReference type="Gene3D" id="1.10.238.10">
    <property type="entry name" value="EF-hand"/>
    <property type="match status" value="1"/>
</dbReference>
<dbReference type="AlphaFoldDB" id="A0A813QEX9"/>
<gene>
    <name evidence="4" type="ORF">GPM918_LOCUS1703</name>
    <name evidence="5" type="ORF">SRO942_LOCUS1703</name>
</gene>
<dbReference type="EMBL" id="CAJNOQ010000168">
    <property type="protein sequence ID" value="CAF0766896.1"/>
    <property type="molecule type" value="Genomic_DNA"/>
</dbReference>
<organism evidence="4 6">
    <name type="scientific">Didymodactylos carnosus</name>
    <dbReference type="NCBI Taxonomy" id="1234261"/>
    <lineage>
        <taxon>Eukaryota</taxon>
        <taxon>Metazoa</taxon>
        <taxon>Spiralia</taxon>
        <taxon>Gnathifera</taxon>
        <taxon>Rotifera</taxon>
        <taxon>Eurotatoria</taxon>
        <taxon>Bdelloidea</taxon>
        <taxon>Philodinida</taxon>
        <taxon>Philodinidae</taxon>
        <taxon>Didymodactylos</taxon>
    </lineage>
</organism>
<feature type="domain" description="EF-hand" evidence="3">
    <location>
        <begin position="132"/>
        <end position="167"/>
    </location>
</feature>
<evidence type="ECO:0000256" key="1">
    <source>
        <dbReference type="ARBA" id="ARBA00022837"/>
    </source>
</evidence>
<evidence type="ECO:0000256" key="2">
    <source>
        <dbReference type="SAM" id="MobiDB-lite"/>
    </source>
</evidence>
<protein>
    <recommendedName>
        <fullName evidence="3">EF-hand domain-containing protein</fullName>
    </recommendedName>
</protein>
<evidence type="ECO:0000313" key="6">
    <source>
        <dbReference type="Proteomes" id="UP000663829"/>
    </source>
</evidence>
<sequence>MGSNNGKRPQIPSTTETLRRKRFDRLRTTMRSMTLRSLVKSNSQYYSASESTGNCSLVSPTITSSMREQQTTDEIYLSDFDYKKLSTLTGLQESKIDELHREFLILSQGGRINYHRFRAMLESIPFNRTQNELEKLARQTFLIFDKDGNNYLDFAEFIAAYITMEKNNNIGIGKENVNQPQTHQNKTEQWINRTPVVSTELSHTSYQPTRALISNPYRRDPETKLNNTLLTNHYVPFRPIVWNPLPITQQPQYVYR</sequence>
<keyword evidence="6" id="KW-1185">Reference proteome</keyword>
<dbReference type="EMBL" id="CAJOBC010000168">
    <property type="protein sequence ID" value="CAF3548472.1"/>
    <property type="molecule type" value="Genomic_DNA"/>
</dbReference>
<dbReference type="InterPro" id="IPR018247">
    <property type="entry name" value="EF_Hand_1_Ca_BS"/>
</dbReference>